<evidence type="ECO:0000256" key="6">
    <source>
        <dbReference type="ARBA" id="ARBA00022683"/>
    </source>
</evidence>
<evidence type="ECO:0000256" key="5">
    <source>
        <dbReference type="ARBA" id="ARBA00022679"/>
    </source>
</evidence>
<evidence type="ECO:0000256" key="3">
    <source>
        <dbReference type="ARBA" id="ARBA00022448"/>
    </source>
</evidence>
<evidence type="ECO:0000256" key="1">
    <source>
        <dbReference type="ARBA" id="ARBA00004496"/>
    </source>
</evidence>
<dbReference type="GO" id="GO:0009401">
    <property type="term" value="P:phosphoenolpyruvate-dependent sugar phosphotransferase system"/>
    <property type="evidence" value="ECO:0007669"/>
    <property type="project" value="UniProtKB-KW"/>
</dbReference>
<organism evidence="9 10">
    <name type="scientific">Ignavigranum ruoffiae</name>
    <dbReference type="NCBI Taxonomy" id="89093"/>
    <lineage>
        <taxon>Bacteria</taxon>
        <taxon>Bacillati</taxon>
        <taxon>Bacillota</taxon>
        <taxon>Bacilli</taxon>
        <taxon>Lactobacillales</taxon>
        <taxon>Aerococcaceae</taxon>
        <taxon>Ignavigranum</taxon>
    </lineage>
</organism>
<name>A0A1H9E0K0_9LACT</name>
<evidence type="ECO:0000256" key="2">
    <source>
        <dbReference type="ARBA" id="ARBA00004651"/>
    </source>
</evidence>
<gene>
    <name evidence="9" type="ORF">SAMN04488558_10663</name>
</gene>
<dbReference type="OrthoDB" id="9769191at2"/>
<comment type="subcellular location">
    <subcellularLocation>
        <location evidence="2">Cell membrane</location>
        <topology evidence="2">Multi-pass membrane protein</topology>
    </subcellularLocation>
    <subcellularLocation>
        <location evidence="1">Cytoplasm</location>
    </subcellularLocation>
</comment>
<dbReference type="GO" id="GO:0005886">
    <property type="term" value="C:plasma membrane"/>
    <property type="evidence" value="ECO:0007669"/>
    <property type="project" value="UniProtKB-SubCell"/>
</dbReference>
<proteinExistence type="predicted"/>
<dbReference type="PROSITE" id="PS00371">
    <property type="entry name" value="PTS_EIIA_TYPE_1_HIS"/>
    <property type="match status" value="1"/>
</dbReference>
<evidence type="ECO:0000256" key="7">
    <source>
        <dbReference type="ARBA" id="ARBA00022777"/>
    </source>
</evidence>
<dbReference type="EMBL" id="FOEN01000006">
    <property type="protein sequence ID" value="SEQ19309.1"/>
    <property type="molecule type" value="Genomic_DNA"/>
</dbReference>
<keyword evidence="7" id="KW-0418">Kinase</keyword>
<reference evidence="9 10" key="1">
    <citation type="submission" date="2016-10" db="EMBL/GenBank/DDBJ databases">
        <authorList>
            <person name="de Groot N.N."/>
        </authorList>
    </citation>
    <scope>NUCLEOTIDE SEQUENCE [LARGE SCALE GENOMIC DNA]</scope>
    <source>
        <strain evidence="9 10">DSM 15695</strain>
    </source>
</reference>
<dbReference type="InterPro" id="IPR050890">
    <property type="entry name" value="PTS_EIIA_component"/>
</dbReference>
<dbReference type="InterPro" id="IPR001127">
    <property type="entry name" value="PTS_EIIA_1_perm"/>
</dbReference>
<dbReference type="PROSITE" id="PS51093">
    <property type="entry name" value="PTS_EIIA_TYPE_1"/>
    <property type="match status" value="1"/>
</dbReference>
<evidence type="ECO:0000259" key="8">
    <source>
        <dbReference type="PROSITE" id="PS51093"/>
    </source>
</evidence>
<keyword evidence="6" id="KW-0598">Phosphotransferase system</keyword>
<dbReference type="STRING" id="89093.SAMN04488558_10663"/>
<evidence type="ECO:0000256" key="4">
    <source>
        <dbReference type="ARBA" id="ARBA00022597"/>
    </source>
</evidence>
<dbReference type="PANTHER" id="PTHR45008:SF1">
    <property type="entry name" value="PTS SYSTEM GLUCOSE-SPECIFIC EIIA COMPONENT"/>
    <property type="match status" value="1"/>
</dbReference>
<dbReference type="Gene3D" id="2.70.70.10">
    <property type="entry name" value="Glucose Permease (Domain IIA)"/>
    <property type="match status" value="1"/>
</dbReference>
<evidence type="ECO:0000313" key="9">
    <source>
        <dbReference type="EMBL" id="SEQ19309.1"/>
    </source>
</evidence>
<dbReference type="InterPro" id="IPR011055">
    <property type="entry name" value="Dup_hybrid_motif"/>
</dbReference>
<feature type="domain" description="PTS EIIA type-1" evidence="8">
    <location>
        <begin position="36"/>
        <end position="139"/>
    </location>
</feature>
<dbReference type="FunFam" id="2.70.70.10:FF:000001">
    <property type="entry name" value="PTS system glucose-specific IIA component"/>
    <property type="match status" value="1"/>
</dbReference>
<dbReference type="Proteomes" id="UP000198833">
    <property type="component" value="Unassembled WGS sequence"/>
</dbReference>
<sequence>MFDFLRKNKNKEEKVKEFDLFAMVDGELVSIEEVEDPVFAQRMMGDGFAFKPTNGEVQSPCQAEILNVFPTKHAIALKNSGVEILLHFGIDTVALEGAPFEVQVQEGDQVSPNTDLAKIDLSAIKEAGKDDIMIVILTNGNETVEEMIIDQYGPVKRGDKIGSIRVK</sequence>
<evidence type="ECO:0000313" key="10">
    <source>
        <dbReference type="Proteomes" id="UP000198833"/>
    </source>
</evidence>
<dbReference type="Pfam" id="PF00358">
    <property type="entry name" value="PTS_EIIA_1"/>
    <property type="match status" value="1"/>
</dbReference>
<dbReference type="RefSeq" id="WP_092571875.1">
    <property type="nucleotide sequence ID" value="NZ_CP096206.2"/>
</dbReference>
<dbReference type="SUPFAM" id="SSF51261">
    <property type="entry name" value="Duplicated hybrid motif"/>
    <property type="match status" value="1"/>
</dbReference>
<dbReference type="GO" id="GO:0005737">
    <property type="term" value="C:cytoplasm"/>
    <property type="evidence" value="ECO:0007669"/>
    <property type="project" value="UniProtKB-SubCell"/>
</dbReference>
<protein>
    <submittedName>
        <fullName evidence="9">PTS system IIA component, Glc family</fullName>
    </submittedName>
</protein>
<accession>A0A1H9E0K0</accession>
<keyword evidence="4" id="KW-0762">Sugar transport</keyword>
<dbReference type="GO" id="GO:0016301">
    <property type="term" value="F:kinase activity"/>
    <property type="evidence" value="ECO:0007669"/>
    <property type="project" value="UniProtKB-KW"/>
</dbReference>
<dbReference type="PANTHER" id="PTHR45008">
    <property type="entry name" value="PTS SYSTEM GLUCOSE-SPECIFIC EIIA COMPONENT"/>
    <property type="match status" value="1"/>
</dbReference>
<keyword evidence="5" id="KW-0808">Transferase</keyword>
<keyword evidence="3" id="KW-0813">Transport</keyword>
<keyword evidence="10" id="KW-1185">Reference proteome</keyword>
<dbReference type="NCBIfam" id="TIGR00830">
    <property type="entry name" value="PTBA"/>
    <property type="match status" value="1"/>
</dbReference>
<dbReference type="AlphaFoldDB" id="A0A1H9E0K0"/>